<reference evidence="2 3" key="1">
    <citation type="submission" date="2017-10" db="EMBL/GenBank/DDBJ databases">
        <title>Development of genomic resources for the powdery mildew, Erysiphe pulchra.</title>
        <authorList>
            <person name="Wadl P.A."/>
            <person name="Mack B.M."/>
            <person name="Moore G."/>
            <person name="Beltz S.B."/>
        </authorList>
    </citation>
    <scope>NUCLEOTIDE SEQUENCE [LARGE SCALE GENOMIC DNA]</scope>
    <source>
        <strain evidence="2">Cflorida</strain>
    </source>
</reference>
<evidence type="ECO:0000256" key="1">
    <source>
        <dbReference type="SAM" id="MobiDB-lite"/>
    </source>
</evidence>
<name>A0A2S4PKP5_9PEZI</name>
<evidence type="ECO:0000313" key="2">
    <source>
        <dbReference type="EMBL" id="POS82629.1"/>
    </source>
</evidence>
<keyword evidence="3" id="KW-1185">Reference proteome</keyword>
<gene>
    <name evidence="2" type="ORF">EPUL_006716</name>
</gene>
<organism evidence="2 3">
    <name type="scientific">Erysiphe pulchra</name>
    <dbReference type="NCBI Taxonomy" id="225359"/>
    <lineage>
        <taxon>Eukaryota</taxon>
        <taxon>Fungi</taxon>
        <taxon>Dikarya</taxon>
        <taxon>Ascomycota</taxon>
        <taxon>Pezizomycotina</taxon>
        <taxon>Leotiomycetes</taxon>
        <taxon>Erysiphales</taxon>
        <taxon>Erysiphaceae</taxon>
        <taxon>Erysiphe</taxon>
    </lineage>
</organism>
<dbReference type="AlphaFoldDB" id="A0A2S4PKP5"/>
<sequence>MLGAPLTNLARLTVHMRESSLQFARLQKAVYALSADLILGSEVRGIQRNHIQKSLPRTWTSIQRDVSSISNDDLADHVVQVTEGIKFWTLEDQVYKKSQDPKPMPLVTYESQSIDNTDKNLAK</sequence>
<proteinExistence type="predicted"/>
<dbReference type="EMBL" id="PEDP01002498">
    <property type="protein sequence ID" value="POS82629.1"/>
    <property type="molecule type" value="Genomic_DNA"/>
</dbReference>
<accession>A0A2S4PKP5</accession>
<feature type="region of interest" description="Disordered" evidence="1">
    <location>
        <begin position="98"/>
        <end position="123"/>
    </location>
</feature>
<evidence type="ECO:0000313" key="3">
    <source>
        <dbReference type="Proteomes" id="UP000237438"/>
    </source>
</evidence>
<dbReference type="Proteomes" id="UP000237438">
    <property type="component" value="Unassembled WGS sequence"/>
</dbReference>
<dbReference type="OrthoDB" id="10495047at2759"/>
<protein>
    <submittedName>
        <fullName evidence="2">Uncharacterized protein</fullName>
    </submittedName>
</protein>
<comment type="caution">
    <text evidence="2">The sequence shown here is derived from an EMBL/GenBank/DDBJ whole genome shotgun (WGS) entry which is preliminary data.</text>
</comment>